<dbReference type="GO" id="GO:0052717">
    <property type="term" value="F:tRNA-specific adenosine-34 deaminase activity"/>
    <property type="evidence" value="ECO:0007669"/>
    <property type="project" value="TreeGrafter"/>
</dbReference>
<dbReference type="GeneID" id="36283988"/>
<dbReference type="PANTHER" id="PTHR11079:SF156">
    <property type="entry name" value="INACTIVE TRNA-SPECIFIC ADENOSINE DEAMINASE-LIKE PROTEIN 3-RELATED"/>
    <property type="match status" value="1"/>
</dbReference>
<dbReference type="VEuPathDB" id="FungiDB:GMDG_00046"/>
<dbReference type="eggNOG" id="KOG2771">
    <property type="taxonomic scope" value="Eukaryota"/>
</dbReference>
<name>A0A177ANF4_9PEZI</name>
<proteinExistence type="inferred from homology"/>
<comment type="similarity">
    <text evidence="2">Belongs to the cytidine and deoxycytidylate deaminase family. ADAT3 subfamily.</text>
</comment>
<accession>A0A177ANF4</accession>
<dbReference type="SUPFAM" id="SSF53927">
    <property type="entry name" value="Cytidine deaminase-like"/>
    <property type="match status" value="1"/>
</dbReference>
<feature type="domain" description="CMP/dCMP-type deaminase" evidence="3">
    <location>
        <begin position="177"/>
        <end position="343"/>
    </location>
</feature>
<dbReference type="Proteomes" id="UP000077154">
    <property type="component" value="Unassembled WGS sequence"/>
</dbReference>
<dbReference type="Gene3D" id="3.40.140.10">
    <property type="entry name" value="Cytidine Deaminase, domain 2"/>
    <property type="match status" value="1"/>
</dbReference>
<sequence length="393" mass="42736">MATIPPPVRRLKPLKTLLELKAGDSTIDVYITTVPIKSANSVLSAVRSLIQDEYAVNLQHLRRFAKLHDLPPHLKLLVSPSETTAPVFDGQASLCLLVAPTASIDLPALTECISNVLPLSENNAPVVWTIPVPQLAPTSQEQATKWITTHWPTVYKKNNPFGPHPHILSRAEDEMAGDLDKWMGMAHNVAQAAIASGTGEGTGAVIVQRENGAPRALALAGDARWANGRSCPKGNVIAHSILRAIGMIAQKMITAERIKKDAPPPSSLDKLESAFFLDMPMHPEEHSVFNESTVSPDGYLCHNLEIYLTHEPCVMCSMALLHSRFGRVVIDSRAPATGGLSSEGTTSGTVTQPHTSQLGHGLFWRKELNWSLLAWETEGHEPPPLNDRCDMQA</sequence>
<protein>
    <submittedName>
        <fullName evidence="4">tRNA-specific adenosine deaminase subunit tad3</fullName>
    </submittedName>
</protein>
<dbReference type="EMBL" id="KV441387">
    <property type="protein sequence ID" value="OAF62813.1"/>
    <property type="molecule type" value="Genomic_DNA"/>
</dbReference>
<dbReference type="RefSeq" id="XP_024328084.1">
    <property type="nucleotide sequence ID" value="XM_024464582.1"/>
</dbReference>
<dbReference type="OrthoDB" id="3180714at2759"/>
<dbReference type="Pfam" id="PF00383">
    <property type="entry name" value="dCMP_cyt_deam_1"/>
    <property type="match status" value="1"/>
</dbReference>
<evidence type="ECO:0000256" key="2">
    <source>
        <dbReference type="ARBA" id="ARBA00038160"/>
    </source>
</evidence>
<evidence type="ECO:0000256" key="1">
    <source>
        <dbReference type="ARBA" id="ARBA00022694"/>
    </source>
</evidence>
<reference evidence="4" key="1">
    <citation type="submission" date="2016-03" db="EMBL/GenBank/DDBJ databases">
        <title>Updated assembly of Pseudogymnoascus destructans, the fungus causing white-nose syndrome of bats.</title>
        <authorList>
            <person name="Palmer J.M."/>
            <person name="Drees K.P."/>
            <person name="Foster J.T."/>
            <person name="Lindner D.L."/>
        </authorList>
    </citation>
    <scope>NUCLEOTIDE SEQUENCE [LARGE SCALE GENOMIC DNA]</scope>
    <source>
        <strain evidence="4">20631-21</strain>
    </source>
</reference>
<dbReference type="GO" id="GO:0005634">
    <property type="term" value="C:nucleus"/>
    <property type="evidence" value="ECO:0007669"/>
    <property type="project" value="TreeGrafter"/>
</dbReference>
<dbReference type="GO" id="GO:0005737">
    <property type="term" value="C:cytoplasm"/>
    <property type="evidence" value="ECO:0007669"/>
    <property type="project" value="TreeGrafter"/>
</dbReference>
<dbReference type="AlphaFoldDB" id="A0A177ANF4"/>
<gene>
    <name evidence="4" type="primary">TAD3</name>
    <name evidence="4" type="ORF">VC83_00895</name>
</gene>
<dbReference type="InterPro" id="IPR016193">
    <property type="entry name" value="Cytidine_deaminase-like"/>
</dbReference>
<dbReference type="PROSITE" id="PS51747">
    <property type="entry name" value="CYT_DCMP_DEAMINASES_2"/>
    <property type="match status" value="1"/>
</dbReference>
<keyword evidence="1" id="KW-0819">tRNA processing</keyword>
<dbReference type="InterPro" id="IPR002125">
    <property type="entry name" value="CMP_dCMP_dom"/>
</dbReference>
<organism evidence="4">
    <name type="scientific">Pseudogymnoascus destructans</name>
    <dbReference type="NCBI Taxonomy" id="655981"/>
    <lineage>
        <taxon>Eukaryota</taxon>
        <taxon>Fungi</taxon>
        <taxon>Dikarya</taxon>
        <taxon>Ascomycota</taxon>
        <taxon>Pezizomycotina</taxon>
        <taxon>Leotiomycetes</taxon>
        <taxon>Thelebolales</taxon>
        <taxon>Thelebolaceae</taxon>
        <taxon>Pseudogymnoascus</taxon>
    </lineage>
</organism>
<dbReference type="PANTHER" id="PTHR11079">
    <property type="entry name" value="CYTOSINE DEAMINASE FAMILY MEMBER"/>
    <property type="match status" value="1"/>
</dbReference>
<evidence type="ECO:0000313" key="4">
    <source>
        <dbReference type="EMBL" id="OAF62813.1"/>
    </source>
</evidence>
<dbReference type="GO" id="GO:0008033">
    <property type="term" value="P:tRNA processing"/>
    <property type="evidence" value="ECO:0007669"/>
    <property type="project" value="UniProtKB-KW"/>
</dbReference>
<evidence type="ECO:0000259" key="3">
    <source>
        <dbReference type="PROSITE" id="PS51747"/>
    </source>
</evidence>